<dbReference type="PANTHER" id="PTHR30055">
    <property type="entry name" value="HTH-TYPE TRANSCRIPTIONAL REGULATOR RUTR"/>
    <property type="match status" value="1"/>
</dbReference>
<sequence>MATQNLPPRDAIRRAAGELFVRDGYGATTVRAIAAAAGCDPALVIRHFGSKEGLFLAAVSVSGDLTGILTGPIESIGRELVRYVLDGAESPVAGVYRALLTASDRPEIKERLRASVHDVFVGPLAERIGGAYPELRARLAAAQFAGLINACWLVADPVLACAEREAVVALYGDAIQRLLTCEDPPTPGRPGDSNAGTGGPVG</sequence>
<dbReference type="Pfam" id="PF00440">
    <property type="entry name" value="TetR_N"/>
    <property type="match status" value="1"/>
</dbReference>
<evidence type="ECO:0000256" key="2">
    <source>
        <dbReference type="PROSITE-ProRule" id="PRU00335"/>
    </source>
</evidence>
<keyword evidence="1 2" id="KW-0238">DNA-binding</keyword>
<dbReference type="InterPro" id="IPR050109">
    <property type="entry name" value="HTH-type_TetR-like_transc_reg"/>
</dbReference>
<evidence type="ECO:0000313" key="5">
    <source>
        <dbReference type="EMBL" id="TWG24093.1"/>
    </source>
</evidence>
<dbReference type="GO" id="GO:0000976">
    <property type="term" value="F:transcription cis-regulatory region binding"/>
    <property type="evidence" value="ECO:0007669"/>
    <property type="project" value="TreeGrafter"/>
</dbReference>
<evidence type="ECO:0000313" key="6">
    <source>
        <dbReference type="Proteomes" id="UP000320239"/>
    </source>
</evidence>
<accession>A0A561WJT4</accession>
<feature type="region of interest" description="Disordered" evidence="3">
    <location>
        <begin position="182"/>
        <end position="202"/>
    </location>
</feature>
<dbReference type="InterPro" id="IPR009057">
    <property type="entry name" value="Homeodomain-like_sf"/>
</dbReference>
<evidence type="ECO:0000256" key="1">
    <source>
        <dbReference type="ARBA" id="ARBA00023125"/>
    </source>
</evidence>
<dbReference type="OrthoDB" id="3186364at2"/>
<feature type="DNA-binding region" description="H-T-H motif" evidence="2">
    <location>
        <begin position="29"/>
        <end position="48"/>
    </location>
</feature>
<dbReference type="PRINTS" id="PR00455">
    <property type="entry name" value="HTHTETR"/>
</dbReference>
<dbReference type="SUPFAM" id="SSF48498">
    <property type="entry name" value="Tetracyclin repressor-like, C-terminal domain"/>
    <property type="match status" value="1"/>
</dbReference>
<name>A0A561WJT4_ACTTI</name>
<dbReference type="EMBL" id="VIWY01000002">
    <property type="protein sequence ID" value="TWG24093.1"/>
    <property type="molecule type" value="Genomic_DNA"/>
</dbReference>
<keyword evidence="6" id="KW-1185">Reference proteome</keyword>
<feature type="domain" description="HTH tetR-type" evidence="4">
    <location>
        <begin position="6"/>
        <end position="66"/>
    </location>
</feature>
<comment type="caution">
    <text evidence="5">The sequence shown here is derived from an EMBL/GenBank/DDBJ whole genome shotgun (WGS) entry which is preliminary data.</text>
</comment>
<dbReference type="Proteomes" id="UP000320239">
    <property type="component" value="Unassembled WGS sequence"/>
</dbReference>
<dbReference type="AlphaFoldDB" id="A0A561WJT4"/>
<dbReference type="Pfam" id="PF17920">
    <property type="entry name" value="TetR_C_16"/>
    <property type="match status" value="1"/>
</dbReference>
<organism evidence="5 6">
    <name type="scientific">Actinoplanes teichomyceticus</name>
    <dbReference type="NCBI Taxonomy" id="1867"/>
    <lineage>
        <taxon>Bacteria</taxon>
        <taxon>Bacillati</taxon>
        <taxon>Actinomycetota</taxon>
        <taxon>Actinomycetes</taxon>
        <taxon>Micromonosporales</taxon>
        <taxon>Micromonosporaceae</taxon>
        <taxon>Actinoplanes</taxon>
    </lineage>
</organism>
<dbReference type="SUPFAM" id="SSF46689">
    <property type="entry name" value="Homeodomain-like"/>
    <property type="match status" value="1"/>
</dbReference>
<dbReference type="PANTHER" id="PTHR30055:SF235">
    <property type="entry name" value="TRANSCRIPTIONAL REGULATORY PROTEIN"/>
    <property type="match status" value="1"/>
</dbReference>
<dbReference type="GO" id="GO:0003700">
    <property type="term" value="F:DNA-binding transcription factor activity"/>
    <property type="evidence" value="ECO:0007669"/>
    <property type="project" value="TreeGrafter"/>
</dbReference>
<evidence type="ECO:0000259" key="4">
    <source>
        <dbReference type="PROSITE" id="PS50977"/>
    </source>
</evidence>
<dbReference type="PROSITE" id="PS50977">
    <property type="entry name" value="HTH_TETR_2"/>
    <property type="match status" value="1"/>
</dbReference>
<dbReference type="Gene3D" id="1.10.357.10">
    <property type="entry name" value="Tetracycline Repressor, domain 2"/>
    <property type="match status" value="1"/>
</dbReference>
<gene>
    <name evidence="5" type="ORF">FHX34_102646</name>
</gene>
<reference evidence="5 6" key="1">
    <citation type="submission" date="2019-06" db="EMBL/GenBank/DDBJ databases">
        <title>Sequencing the genomes of 1000 actinobacteria strains.</title>
        <authorList>
            <person name="Klenk H.-P."/>
        </authorList>
    </citation>
    <scope>NUCLEOTIDE SEQUENCE [LARGE SCALE GENOMIC DNA]</scope>
    <source>
        <strain evidence="5 6">DSM 43866</strain>
    </source>
</reference>
<dbReference type="InterPro" id="IPR041678">
    <property type="entry name" value="TetR_C_16"/>
</dbReference>
<dbReference type="InterPro" id="IPR001647">
    <property type="entry name" value="HTH_TetR"/>
</dbReference>
<evidence type="ECO:0000256" key="3">
    <source>
        <dbReference type="SAM" id="MobiDB-lite"/>
    </source>
</evidence>
<dbReference type="InterPro" id="IPR036271">
    <property type="entry name" value="Tet_transcr_reg_TetR-rel_C_sf"/>
</dbReference>
<protein>
    <submittedName>
        <fullName evidence="5">TetR family transcriptional regulator</fullName>
    </submittedName>
</protein>
<dbReference type="RefSeq" id="WP_122977264.1">
    <property type="nucleotide sequence ID" value="NZ_BOMX01000051.1"/>
</dbReference>
<proteinExistence type="predicted"/>